<reference evidence="3 6" key="2">
    <citation type="submission" date="2020-08" db="EMBL/GenBank/DDBJ databases">
        <title>Complete genome sequence of Klebsiella pneumoniae KP2757.</title>
        <authorList>
            <person name="Zhang X."/>
        </authorList>
    </citation>
    <scope>NUCLEOTIDE SEQUENCE [LARGE SCALE GENOMIC DNA]</scope>
    <source>
        <strain evidence="3 6">KP2757</strain>
    </source>
</reference>
<dbReference type="EMBL" id="UGKR01000003">
    <property type="protein sequence ID" value="STS89870.1"/>
    <property type="molecule type" value="Genomic_DNA"/>
</dbReference>
<name>A0A0B7GAM5_KLEVA</name>
<accession>A0A0B7GAM5</accession>
<reference evidence="2" key="4">
    <citation type="journal article" date="2023" name="Nat. Commun.">
        <title>Genomic dissection of endemic carbapenem resistance reveals metallo-beta-lactamase dissemination through clonal, plasmid and integron transfer.</title>
        <authorList>
            <person name="Macesic N."/>
            <person name="Hawkey J."/>
            <person name="Vezina B."/>
            <person name="Wisniewski J.A."/>
            <person name="Cottingham H."/>
            <person name="Blakeway L.V."/>
            <person name="Harshegyi T."/>
            <person name="Pragastis K."/>
            <person name="Badoordeen G.Z."/>
            <person name="Dennison A."/>
            <person name="Spelman D.W."/>
            <person name="Jenney A.W.J."/>
            <person name="Peleg A.Y."/>
        </authorList>
    </citation>
    <scope>NUCLEOTIDE SEQUENCE</scope>
    <source>
        <strain evidence="2">CPO071</strain>
    </source>
</reference>
<reference evidence="1" key="3">
    <citation type="journal article" date="2022" name="J. Appl. Microbiol.">
        <title>PCR-based ORF typing of Klebsiella pneumoniae for rapid identification of global clones and transmission events.</title>
        <authorList>
            <person name="Nonogaki R."/>
            <person name="Iijima A."/>
            <person name="Kawamura K."/>
            <person name="Kayama S."/>
            <person name="Sugai M."/>
            <person name="Yagi T."/>
            <person name="Arakawa Y."/>
            <person name="Doi Y."/>
            <person name="Suzuki M."/>
        </authorList>
    </citation>
    <scope>NUCLEOTIDE SEQUENCE</scope>
    <source>
        <strain evidence="1">NUKP-37</strain>
    </source>
</reference>
<evidence type="ECO:0000313" key="5">
    <source>
        <dbReference type="Proteomes" id="UP000254545"/>
    </source>
</evidence>
<evidence type="ECO:0000313" key="6">
    <source>
        <dbReference type="Proteomes" id="UP000516181"/>
    </source>
</evidence>
<dbReference type="KEGG" id="kvq:SP68_25805"/>
<gene>
    <name evidence="3" type="ORF">IAP99_16195</name>
    <name evidence="4" type="ORF">NCTC9177_03758</name>
    <name evidence="1" type="ORF">NUKP37_18950</name>
    <name evidence="2" type="ORF">QAB22_016815</name>
</gene>
<dbReference type="RefSeq" id="WP_032691162.1">
    <property type="nucleotide sequence ID" value="NC_011283.1"/>
</dbReference>
<protein>
    <submittedName>
        <fullName evidence="4">Uncharacterized protein</fullName>
    </submittedName>
</protein>
<dbReference type="Proteomes" id="UP000254545">
    <property type="component" value="Unassembled WGS sequence"/>
</dbReference>
<sequence length="62" mass="6898">MKKINVIPLGLMLFMLIASAWLGPAPRHTGSMQCVWFDGAMVSCLPKQRLGEGSPHHLLVRR</sequence>
<evidence type="ECO:0000313" key="1">
    <source>
        <dbReference type="EMBL" id="GKJ91133.1"/>
    </source>
</evidence>
<reference evidence="2" key="5">
    <citation type="submission" date="2024-01" db="EMBL/GenBank/DDBJ databases">
        <authorList>
            <person name="Macesic N."/>
        </authorList>
    </citation>
    <scope>NUCLEOTIDE SEQUENCE</scope>
    <source>
        <strain evidence="2">CPO071</strain>
    </source>
</reference>
<dbReference type="AlphaFoldDB" id="A0A0B7GAM5"/>
<reference evidence="4 5" key="1">
    <citation type="submission" date="2018-06" db="EMBL/GenBank/DDBJ databases">
        <authorList>
            <consortium name="Pathogen Informatics"/>
            <person name="Doyle S."/>
        </authorList>
    </citation>
    <scope>NUCLEOTIDE SEQUENCE [LARGE SCALE GENOMIC DNA]</scope>
    <source>
        <strain evidence="4 5">NCTC9177</strain>
    </source>
</reference>
<dbReference type="Proteomes" id="UP001176846">
    <property type="component" value="Unassembled WGS sequence"/>
</dbReference>
<dbReference type="Proteomes" id="UP000516181">
    <property type="component" value="Chromosome"/>
</dbReference>
<organism evidence="4 5">
    <name type="scientific">Klebsiella variicola</name>
    <dbReference type="NCBI Taxonomy" id="244366"/>
    <lineage>
        <taxon>Bacteria</taxon>
        <taxon>Pseudomonadati</taxon>
        <taxon>Pseudomonadota</taxon>
        <taxon>Gammaproteobacteria</taxon>
        <taxon>Enterobacterales</taxon>
        <taxon>Enterobacteriaceae</taxon>
        <taxon>Klebsiella/Raoultella group</taxon>
        <taxon>Klebsiella</taxon>
        <taxon>Klebsiella pneumoniae complex</taxon>
    </lineage>
</organism>
<evidence type="ECO:0000313" key="2">
    <source>
        <dbReference type="EMBL" id="MEC6058186.1"/>
    </source>
</evidence>
<dbReference type="EMBL" id="BQTA01000004">
    <property type="protein sequence ID" value="GKJ91133.1"/>
    <property type="molecule type" value="Genomic_DNA"/>
</dbReference>
<dbReference type="GeneID" id="93273841"/>
<evidence type="ECO:0000313" key="4">
    <source>
        <dbReference type="EMBL" id="STS89870.1"/>
    </source>
</evidence>
<proteinExistence type="predicted"/>
<dbReference type="EMBL" id="CP060807">
    <property type="protein sequence ID" value="QNP22976.1"/>
    <property type="molecule type" value="Genomic_DNA"/>
</dbReference>
<dbReference type="Proteomes" id="UP001060507">
    <property type="component" value="Unassembled WGS sequence"/>
</dbReference>
<evidence type="ECO:0000313" key="3">
    <source>
        <dbReference type="EMBL" id="QNP22976.1"/>
    </source>
</evidence>
<dbReference type="EMBL" id="JARTTN020000001">
    <property type="protein sequence ID" value="MEC6058186.1"/>
    <property type="molecule type" value="Genomic_DNA"/>
</dbReference>